<gene>
    <name evidence="2" type="ORF">GPA_19950</name>
</gene>
<dbReference type="SUPFAM" id="SSF55008">
    <property type="entry name" value="HMA, heavy metal-associated domain"/>
    <property type="match status" value="1"/>
</dbReference>
<dbReference type="InterPro" id="IPR036163">
    <property type="entry name" value="HMA_dom_sf"/>
</dbReference>
<dbReference type="HOGENOM" id="CLU_134973_10_4_11"/>
<dbReference type="InterPro" id="IPR006121">
    <property type="entry name" value="HMA_dom"/>
</dbReference>
<dbReference type="EMBL" id="FP929047">
    <property type="protein sequence ID" value="CBL04365.1"/>
    <property type="molecule type" value="Genomic_DNA"/>
</dbReference>
<dbReference type="GO" id="GO:0046872">
    <property type="term" value="F:metal ion binding"/>
    <property type="evidence" value="ECO:0007669"/>
    <property type="project" value="InterPro"/>
</dbReference>
<feature type="domain" description="HMA" evidence="1">
    <location>
        <begin position="2"/>
        <end position="68"/>
    </location>
</feature>
<dbReference type="AlphaFoldDB" id="D6E9G8"/>
<protein>
    <submittedName>
        <fullName evidence="2">Copper chaperone</fullName>
    </submittedName>
</protein>
<dbReference type="Gene3D" id="3.30.70.100">
    <property type="match status" value="1"/>
</dbReference>
<proteinExistence type="predicted"/>
<dbReference type="KEGG" id="gpa:GPA_19950"/>
<dbReference type="BioCyc" id="GPAM657308:GPA_RS09295-MONOMER"/>
<dbReference type="RefSeq" id="WP_015539709.1">
    <property type="nucleotide sequence ID" value="NC_021021.1"/>
</dbReference>
<accession>D6E9G8</accession>
<reference evidence="2 3" key="2">
    <citation type="submission" date="2010-03" db="EMBL/GenBank/DDBJ databases">
        <authorList>
            <person name="Pajon A."/>
        </authorList>
    </citation>
    <scope>NUCLEOTIDE SEQUENCE [LARGE SCALE GENOMIC DNA]</scope>
    <source>
        <strain evidence="3">7-10-1-b</strain>
    </source>
</reference>
<dbReference type="CDD" id="cd00371">
    <property type="entry name" value="HMA"/>
    <property type="match status" value="1"/>
</dbReference>
<evidence type="ECO:0000313" key="3">
    <source>
        <dbReference type="Proteomes" id="UP000008805"/>
    </source>
</evidence>
<keyword evidence="3" id="KW-1185">Reference proteome</keyword>
<evidence type="ECO:0000313" key="2">
    <source>
        <dbReference type="EMBL" id="CBL04365.1"/>
    </source>
</evidence>
<name>D6E9G8_9ACTN</name>
<dbReference type="PROSITE" id="PS50846">
    <property type="entry name" value="HMA_2"/>
    <property type="match status" value="1"/>
</dbReference>
<dbReference type="Pfam" id="PF00403">
    <property type="entry name" value="HMA"/>
    <property type="match status" value="1"/>
</dbReference>
<dbReference type="Proteomes" id="UP000008805">
    <property type="component" value="Chromosome"/>
</dbReference>
<evidence type="ECO:0000259" key="1">
    <source>
        <dbReference type="PROSITE" id="PS50846"/>
    </source>
</evidence>
<sequence length="69" mass="7255">MIKETLKVTGMHCPKCTARVEKTVGAIDGVESVAADFEADKVELAYDGQPSTLAAVKAAIAAEDFVVED</sequence>
<organism evidence="2 3">
    <name type="scientific">Gordonibacter pamelaeae 7-10-1-b</name>
    <dbReference type="NCBI Taxonomy" id="657308"/>
    <lineage>
        <taxon>Bacteria</taxon>
        <taxon>Bacillati</taxon>
        <taxon>Actinomycetota</taxon>
        <taxon>Coriobacteriia</taxon>
        <taxon>Eggerthellales</taxon>
        <taxon>Eggerthellaceae</taxon>
        <taxon>Gordonibacter</taxon>
    </lineage>
</organism>
<reference evidence="2 3" key="1">
    <citation type="submission" date="2010-03" db="EMBL/GenBank/DDBJ databases">
        <title>The genome sequence of Gordonibacter pamelaeae 7-10-1-bT.</title>
        <authorList>
            <consortium name="metaHIT consortium -- http://www.metahit.eu/"/>
            <person name="Pajon A."/>
            <person name="Turner K."/>
            <person name="Parkhill J."/>
            <person name="Timmis K."/>
            <person name="Oxley A."/>
            <person name="Wurdemann D."/>
        </authorList>
    </citation>
    <scope>NUCLEOTIDE SEQUENCE [LARGE SCALE GENOMIC DNA]</scope>
    <source>
        <strain evidence="3">7-10-1-b</strain>
    </source>
</reference>